<feature type="compositionally biased region" description="Pro residues" evidence="2">
    <location>
        <begin position="215"/>
        <end position="225"/>
    </location>
</feature>
<feature type="region of interest" description="Disordered" evidence="2">
    <location>
        <begin position="120"/>
        <end position="232"/>
    </location>
</feature>
<sequence length="257" mass="26363">MTHTPQGNGAGDQDLELLRQREAHAKERYEALRAERVEAEQRAGIIDVERQRRIARARERMRKLGWKGLVTGIPIGAALGALAKEIRQHPGLAAAVGTAVGVPAAGITLGLSPLDVPFLPNTNRADPRPARTVYVPVPGPTPIAPSPGPTVTVSPSPSPSPTATDTSSTPSPTQTVTPTTPANDAPTPPPPTSETPSTEPSPTGNNGGVSAPGATPAPTPVPEPSLQPVSPGDGIETKGLCLLGAEVPLGIDVRVLC</sequence>
<accession>A0ABP7V616</accession>
<keyword evidence="3" id="KW-0812">Transmembrane</keyword>
<proteinExistence type="predicted"/>
<name>A0ABP7V616_9ACTN</name>
<keyword evidence="1" id="KW-0175">Coiled coil</keyword>
<keyword evidence="5" id="KW-1185">Reference proteome</keyword>
<feature type="coiled-coil region" evidence="1">
    <location>
        <begin position="15"/>
        <end position="42"/>
    </location>
</feature>
<evidence type="ECO:0000256" key="1">
    <source>
        <dbReference type="SAM" id="Coils"/>
    </source>
</evidence>
<dbReference type="EMBL" id="BAAAZG010000002">
    <property type="protein sequence ID" value="GAA4059562.1"/>
    <property type="molecule type" value="Genomic_DNA"/>
</dbReference>
<dbReference type="RefSeq" id="WP_344941355.1">
    <property type="nucleotide sequence ID" value="NZ_BAAAZG010000002.1"/>
</dbReference>
<comment type="caution">
    <text evidence="4">The sequence shown here is derived from an EMBL/GenBank/DDBJ whole genome shotgun (WGS) entry which is preliminary data.</text>
</comment>
<feature type="transmembrane region" description="Helical" evidence="3">
    <location>
        <begin position="64"/>
        <end position="83"/>
    </location>
</feature>
<evidence type="ECO:0000256" key="2">
    <source>
        <dbReference type="SAM" id="MobiDB-lite"/>
    </source>
</evidence>
<feature type="compositionally biased region" description="Low complexity" evidence="2">
    <location>
        <begin position="149"/>
        <end position="185"/>
    </location>
</feature>
<feature type="compositionally biased region" description="Pro residues" evidence="2">
    <location>
        <begin position="137"/>
        <end position="148"/>
    </location>
</feature>
<evidence type="ECO:0000256" key="3">
    <source>
        <dbReference type="SAM" id="Phobius"/>
    </source>
</evidence>
<evidence type="ECO:0000313" key="4">
    <source>
        <dbReference type="EMBL" id="GAA4059562.1"/>
    </source>
</evidence>
<feature type="compositionally biased region" description="Low complexity" evidence="2">
    <location>
        <begin position="194"/>
        <end position="214"/>
    </location>
</feature>
<dbReference type="Proteomes" id="UP001500683">
    <property type="component" value="Unassembled WGS sequence"/>
</dbReference>
<keyword evidence="3" id="KW-0472">Membrane</keyword>
<organism evidence="4 5">
    <name type="scientific">Actinomadura miaoliensis</name>
    <dbReference type="NCBI Taxonomy" id="430685"/>
    <lineage>
        <taxon>Bacteria</taxon>
        <taxon>Bacillati</taxon>
        <taxon>Actinomycetota</taxon>
        <taxon>Actinomycetes</taxon>
        <taxon>Streptosporangiales</taxon>
        <taxon>Thermomonosporaceae</taxon>
        <taxon>Actinomadura</taxon>
    </lineage>
</organism>
<protein>
    <submittedName>
        <fullName evidence="4">Uncharacterized protein</fullName>
    </submittedName>
</protein>
<evidence type="ECO:0000313" key="5">
    <source>
        <dbReference type="Proteomes" id="UP001500683"/>
    </source>
</evidence>
<gene>
    <name evidence="4" type="ORF">GCM10022214_10100</name>
</gene>
<keyword evidence="3" id="KW-1133">Transmembrane helix</keyword>
<reference evidence="5" key="1">
    <citation type="journal article" date="2019" name="Int. J. Syst. Evol. Microbiol.">
        <title>The Global Catalogue of Microorganisms (GCM) 10K type strain sequencing project: providing services to taxonomists for standard genome sequencing and annotation.</title>
        <authorList>
            <consortium name="The Broad Institute Genomics Platform"/>
            <consortium name="The Broad Institute Genome Sequencing Center for Infectious Disease"/>
            <person name="Wu L."/>
            <person name="Ma J."/>
        </authorList>
    </citation>
    <scope>NUCLEOTIDE SEQUENCE [LARGE SCALE GENOMIC DNA]</scope>
    <source>
        <strain evidence="5">JCM 16702</strain>
    </source>
</reference>